<dbReference type="InterPro" id="IPR015927">
    <property type="entry name" value="Peptidase_S24_S26A/B/C"/>
</dbReference>
<dbReference type="PANTHER" id="PTHR33516:SF2">
    <property type="entry name" value="LEXA REPRESSOR-RELATED"/>
    <property type="match status" value="1"/>
</dbReference>
<protein>
    <submittedName>
        <fullName evidence="2">Peptidase S24</fullName>
    </submittedName>
</protein>
<dbReference type="KEGG" id="dla:I6G47_16470"/>
<organism evidence="2 3">
    <name type="scientific">Delftia lacustris</name>
    <dbReference type="NCBI Taxonomy" id="558537"/>
    <lineage>
        <taxon>Bacteria</taxon>
        <taxon>Pseudomonadati</taxon>
        <taxon>Pseudomonadota</taxon>
        <taxon>Betaproteobacteria</taxon>
        <taxon>Burkholderiales</taxon>
        <taxon>Comamonadaceae</taxon>
        <taxon>Delftia</taxon>
    </lineage>
</organism>
<proteinExistence type="predicted"/>
<name>A0A7T2YZG3_9BURK</name>
<dbReference type="Pfam" id="PF00717">
    <property type="entry name" value="Peptidase_S24"/>
    <property type="match status" value="1"/>
</dbReference>
<accession>A0A7T2YZG3</accession>
<evidence type="ECO:0000313" key="2">
    <source>
        <dbReference type="EMBL" id="QPS84640.1"/>
    </source>
</evidence>
<dbReference type="CDD" id="cd06529">
    <property type="entry name" value="S24_LexA-like"/>
    <property type="match status" value="1"/>
</dbReference>
<sequence length="213" mass="23770">MANIAKICEVSRPTVSAWFNNPEKVSTIARRHAETICAAYGLKVSPAWLAEGLEPREATEAPSQNFDRNVKPASAGMRAYPVISRIQAGQVKEMASPYEPGDGYAIVYGDDDASPWAFFLEIEGDSMLPVFNEGDLALIDPEVVPRPGDYVAAKNSKKESTFKKYRVRGITDNGQEIFELVPLNPDYPVIRSDEHQLVVIGTMVEHRRKFRRK</sequence>
<dbReference type="PANTHER" id="PTHR33516">
    <property type="entry name" value="LEXA REPRESSOR"/>
    <property type="match status" value="1"/>
</dbReference>
<gene>
    <name evidence="2" type="ORF">I6G47_16470</name>
</gene>
<feature type="domain" description="Peptidase S24/S26A/S26B/S26C" evidence="1">
    <location>
        <begin position="81"/>
        <end position="204"/>
    </location>
</feature>
<dbReference type="EMBL" id="CP065748">
    <property type="protein sequence ID" value="QPS84640.1"/>
    <property type="molecule type" value="Genomic_DNA"/>
</dbReference>
<dbReference type="Gene3D" id="2.10.109.10">
    <property type="entry name" value="Umud Fragment, subunit A"/>
    <property type="match status" value="1"/>
</dbReference>
<dbReference type="InterPro" id="IPR050077">
    <property type="entry name" value="LexA_repressor"/>
</dbReference>
<keyword evidence="3" id="KW-1185">Reference proteome</keyword>
<dbReference type="InterPro" id="IPR036286">
    <property type="entry name" value="LexA/Signal_pep-like_sf"/>
</dbReference>
<dbReference type="AlphaFoldDB" id="A0A7T2YZG3"/>
<evidence type="ECO:0000313" key="3">
    <source>
        <dbReference type="Proteomes" id="UP000595064"/>
    </source>
</evidence>
<evidence type="ECO:0000259" key="1">
    <source>
        <dbReference type="Pfam" id="PF00717"/>
    </source>
</evidence>
<dbReference type="Proteomes" id="UP000595064">
    <property type="component" value="Chromosome"/>
</dbReference>
<dbReference type="SUPFAM" id="SSF51306">
    <property type="entry name" value="LexA/Signal peptidase"/>
    <property type="match status" value="1"/>
</dbReference>
<reference evidence="2 3" key="1">
    <citation type="submission" date="2020-12" db="EMBL/GenBank/DDBJ databases">
        <title>FDA dAtabase for Regulatory Grade micrObial Sequences (FDA-ARGOS): Supporting development and validation of Infectious Disease Dx tests.</title>
        <authorList>
            <person name="Sproer C."/>
            <person name="Gronow S."/>
            <person name="Severitt S."/>
            <person name="Schroder I."/>
            <person name="Tallon L."/>
            <person name="Sadzewicz L."/>
            <person name="Zhao X."/>
            <person name="Boylan J."/>
            <person name="Ott S."/>
            <person name="Bowen H."/>
            <person name="Vavikolanu K."/>
            <person name="Mehta A."/>
            <person name="Aluvathingal J."/>
            <person name="Nadendla S."/>
            <person name="Lowell S."/>
            <person name="Myers T."/>
            <person name="Yan Y."/>
            <person name="Sichtig H."/>
        </authorList>
    </citation>
    <scope>NUCLEOTIDE SEQUENCE [LARGE SCALE GENOMIC DNA]</scope>
    <source>
        <strain evidence="2 3">FDAARGOS_890</strain>
    </source>
</reference>
<dbReference type="InterPro" id="IPR039418">
    <property type="entry name" value="LexA-like"/>
</dbReference>